<evidence type="ECO:0000313" key="3">
    <source>
        <dbReference type="EMBL" id="ROQ01591.1"/>
    </source>
</evidence>
<evidence type="ECO:0000259" key="2">
    <source>
        <dbReference type="Pfam" id="PF02698"/>
    </source>
</evidence>
<dbReference type="GO" id="GO:0043164">
    <property type="term" value="P:Gram-negative-bacterium-type cell wall biogenesis"/>
    <property type="evidence" value="ECO:0007669"/>
    <property type="project" value="TreeGrafter"/>
</dbReference>
<dbReference type="Gene3D" id="3.40.50.620">
    <property type="entry name" value="HUPs"/>
    <property type="match status" value="1"/>
</dbReference>
<organism evidence="3 4">
    <name type="scientific">Stella humosa</name>
    <dbReference type="NCBI Taxonomy" id="94"/>
    <lineage>
        <taxon>Bacteria</taxon>
        <taxon>Pseudomonadati</taxon>
        <taxon>Pseudomonadota</taxon>
        <taxon>Alphaproteobacteria</taxon>
        <taxon>Rhodospirillales</taxon>
        <taxon>Stellaceae</taxon>
        <taxon>Stella</taxon>
    </lineage>
</organism>
<evidence type="ECO:0000313" key="4">
    <source>
        <dbReference type="Proteomes" id="UP000278222"/>
    </source>
</evidence>
<dbReference type="InterPro" id="IPR003848">
    <property type="entry name" value="DUF218"/>
</dbReference>
<dbReference type="OrthoDB" id="9809813at2"/>
<dbReference type="InterPro" id="IPR051599">
    <property type="entry name" value="Cell_Envelope_Assoc"/>
</dbReference>
<dbReference type="EMBL" id="RJKX01000011">
    <property type="protein sequence ID" value="ROQ01591.1"/>
    <property type="molecule type" value="Genomic_DNA"/>
</dbReference>
<dbReference type="Proteomes" id="UP000278222">
    <property type="component" value="Unassembled WGS sequence"/>
</dbReference>
<dbReference type="AlphaFoldDB" id="A0A3N1MCY6"/>
<sequence length="273" mass="29292">MSFALGKIFWFLTAPANLLLLFVAAGWVLLVLGARRLGHGLLALGVLGMAAIAVLPVGAWLLTPLEDRFPRLDRVDEPVAGIVVLGGSIDSALSAARGHPALTQYGDRLVAAAILARRHPDARVLVTSGEAALLPQGHSEGPYMRQMLIDLGVAPERILLEEKSRNTAENASMARLVAAPGPDDRWLLVTSAFHMPRAVGCFRRLGWDVVPYPTDFMTTGRGGLSFGFNLKAGLERTHLAVKEWLALAAYRLLDHTDTLFPGPLTTGPSAARP</sequence>
<dbReference type="PANTHER" id="PTHR30336">
    <property type="entry name" value="INNER MEMBRANE PROTEIN, PROBABLE PERMEASE"/>
    <property type="match status" value="1"/>
</dbReference>
<dbReference type="PANTHER" id="PTHR30336:SF4">
    <property type="entry name" value="ENVELOPE BIOGENESIS FACTOR ELYC"/>
    <property type="match status" value="1"/>
</dbReference>
<protein>
    <submittedName>
        <fullName evidence="3">Uncharacterized SAM-binding protein YcdF (DUF218 family)</fullName>
    </submittedName>
</protein>
<keyword evidence="1" id="KW-0812">Transmembrane</keyword>
<dbReference type="InterPro" id="IPR014729">
    <property type="entry name" value="Rossmann-like_a/b/a_fold"/>
</dbReference>
<gene>
    <name evidence="3" type="ORF">EDC65_0771</name>
</gene>
<accession>A0A3N1MCY6</accession>
<feature type="transmembrane region" description="Helical" evidence="1">
    <location>
        <begin position="41"/>
        <end position="62"/>
    </location>
</feature>
<proteinExistence type="predicted"/>
<evidence type="ECO:0000256" key="1">
    <source>
        <dbReference type="SAM" id="Phobius"/>
    </source>
</evidence>
<dbReference type="GO" id="GO:0000270">
    <property type="term" value="P:peptidoglycan metabolic process"/>
    <property type="evidence" value="ECO:0007669"/>
    <property type="project" value="TreeGrafter"/>
</dbReference>
<dbReference type="CDD" id="cd06259">
    <property type="entry name" value="YdcF-like"/>
    <property type="match status" value="1"/>
</dbReference>
<keyword evidence="4" id="KW-1185">Reference proteome</keyword>
<keyword evidence="1" id="KW-0472">Membrane</keyword>
<dbReference type="GO" id="GO:0005886">
    <property type="term" value="C:plasma membrane"/>
    <property type="evidence" value="ECO:0007669"/>
    <property type="project" value="TreeGrafter"/>
</dbReference>
<name>A0A3N1MCY6_9PROT</name>
<comment type="caution">
    <text evidence="3">The sequence shown here is derived from an EMBL/GenBank/DDBJ whole genome shotgun (WGS) entry which is preliminary data.</text>
</comment>
<reference evidence="3 4" key="1">
    <citation type="submission" date="2018-11" db="EMBL/GenBank/DDBJ databases">
        <title>Genomic Encyclopedia of Type Strains, Phase IV (KMG-IV): sequencing the most valuable type-strain genomes for metagenomic binning, comparative biology and taxonomic classification.</title>
        <authorList>
            <person name="Goeker M."/>
        </authorList>
    </citation>
    <scope>NUCLEOTIDE SEQUENCE [LARGE SCALE GENOMIC DNA]</scope>
    <source>
        <strain evidence="3 4">DSM 5900</strain>
    </source>
</reference>
<feature type="transmembrane region" description="Helical" evidence="1">
    <location>
        <begin position="12"/>
        <end position="34"/>
    </location>
</feature>
<dbReference type="RefSeq" id="WP_123688333.1">
    <property type="nucleotide sequence ID" value="NZ_AP019700.1"/>
</dbReference>
<keyword evidence="1" id="KW-1133">Transmembrane helix</keyword>
<feature type="domain" description="DUF218" evidence="2">
    <location>
        <begin position="81"/>
        <end position="246"/>
    </location>
</feature>
<dbReference type="Pfam" id="PF02698">
    <property type="entry name" value="DUF218"/>
    <property type="match status" value="1"/>
</dbReference>